<name>A0A9D1EWH3_9FIRM</name>
<dbReference type="PANTHER" id="PTHR43570:SF16">
    <property type="entry name" value="ALDEHYDE DEHYDROGENASE TYPE III, ISOFORM Q"/>
    <property type="match status" value="1"/>
</dbReference>
<dbReference type="Pfam" id="PF00171">
    <property type="entry name" value="Aldedh"/>
    <property type="match status" value="1"/>
</dbReference>
<feature type="domain" description="Aldehyde dehydrogenase" evidence="8">
    <location>
        <begin position="4"/>
        <end position="426"/>
    </location>
</feature>
<dbReference type="Proteomes" id="UP000823935">
    <property type="component" value="Unassembled WGS sequence"/>
</dbReference>
<dbReference type="InterPro" id="IPR012394">
    <property type="entry name" value="Aldehyde_DH_NAD(P)"/>
</dbReference>
<dbReference type="GO" id="GO:0005737">
    <property type="term" value="C:cytoplasm"/>
    <property type="evidence" value="ECO:0007669"/>
    <property type="project" value="TreeGrafter"/>
</dbReference>
<protein>
    <recommendedName>
        <fullName evidence="4">Aldehyde dehydrogenase</fullName>
    </recommendedName>
</protein>
<dbReference type="PANTHER" id="PTHR43570">
    <property type="entry name" value="ALDEHYDE DEHYDROGENASE"/>
    <property type="match status" value="1"/>
</dbReference>
<dbReference type="Gene3D" id="3.40.605.10">
    <property type="entry name" value="Aldehyde Dehydrogenase, Chain A, domain 1"/>
    <property type="match status" value="1"/>
</dbReference>
<evidence type="ECO:0000313" key="10">
    <source>
        <dbReference type="Proteomes" id="UP000823935"/>
    </source>
</evidence>
<keyword evidence="3" id="KW-0520">NAD</keyword>
<dbReference type="PROSITE" id="PS00687">
    <property type="entry name" value="ALDEHYDE_DEHYDR_GLU"/>
    <property type="match status" value="1"/>
</dbReference>
<gene>
    <name evidence="9" type="ORF">IAB44_16320</name>
</gene>
<dbReference type="CDD" id="cd07136">
    <property type="entry name" value="ALDH_YwdH-P39616"/>
    <property type="match status" value="1"/>
</dbReference>
<evidence type="ECO:0000256" key="1">
    <source>
        <dbReference type="ARBA" id="ARBA00009986"/>
    </source>
</evidence>
<dbReference type="Gene3D" id="3.40.309.10">
    <property type="entry name" value="Aldehyde Dehydrogenase, Chain A, domain 2"/>
    <property type="match status" value="1"/>
</dbReference>
<dbReference type="InterPro" id="IPR016161">
    <property type="entry name" value="Ald_DH/histidinol_DH"/>
</dbReference>
<feature type="active site" evidence="5 6">
    <location>
        <position position="210"/>
    </location>
</feature>
<dbReference type="EMBL" id="DVIQ01000112">
    <property type="protein sequence ID" value="HIS33089.1"/>
    <property type="molecule type" value="Genomic_DNA"/>
</dbReference>
<evidence type="ECO:0000313" key="9">
    <source>
        <dbReference type="EMBL" id="HIS33089.1"/>
    </source>
</evidence>
<dbReference type="AlphaFoldDB" id="A0A9D1EWH3"/>
<evidence type="ECO:0000259" key="8">
    <source>
        <dbReference type="Pfam" id="PF00171"/>
    </source>
</evidence>
<evidence type="ECO:0000256" key="4">
    <source>
        <dbReference type="PIRNR" id="PIRNR036492"/>
    </source>
</evidence>
<feature type="active site" evidence="5">
    <location>
        <position position="244"/>
    </location>
</feature>
<reference evidence="9" key="1">
    <citation type="submission" date="2020-10" db="EMBL/GenBank/DDBJ databases">
        <authorList>
            <person name="Gilroy R."/>
        </authorList>
    </citation>
    <scope>NUCLEOTIDE SEQUENCE</scope>
    <source>
        <strain evidence="9">CHK190-19873</strain>
    </source>
</reference>
<dbReference type="InterPro" id="IPR016160">
    <property type="entry name" value="Ald_DH_CS_CYS"/>
</dbReference>
<proteinExistence type="inferred from homology"/>
<dbReference type="PIRSF" id="PIRSF036492">
    <property type="entry name" value="ALDH"/>
    <property type="match status" value="1"/>
</dbReference>
<dbReference type="InterPro" id="IPR029510">
    <property type="entry name" value="Ald_DH_CS_GLU"/>
</dbReference>
<comment type="caution">
    <text evidence="9">The sequence shown here is derived from an EMBL/GenBank/DDBJ whole genome shotgun (WGS) entry which is preliminary data.</text>
</comment>
<dbReference type="PROSITE" id="PS00070">
    <property type="entry name" value="ALDEHYDE_DEHYDR_CYS"/>
    <property type="match status" value="1"/>
</dbReference>
<accession>A0A9D1EWH3</accession>
<evidence type="ECO:0000256" key="7">
    <source>
        <dbReference type="RuleBase" id="RU003345"/>
    </source>
</evidence>
<evidence type="ECO:0000256" key="2">
    <source>
        <dbReference type="ARBA" id="ARBA00023002"/>
    </source>
</evidence>
<comment type="similarity">
    <text evidence="1 4 7">Belongs to the aldehyde dehydrogenase family.</text>
</comment>
<keyword evidence="2 4" id="KW-0560">Oxidoreductase</keyword>
<dbReference type="InterPro" id="IPR016163">
    <property type="entry name" value="Ald_DH_C"/>
</dbReference>
<reference evidence="9" key="2">
    <citation type="journal article" date="2021" name="PeerJ">
        <title>Extensive microbial diversity within the chicken gut microbiome revealed by metagenomics and culture.</title>
        <authorList>
            <person name="Gilroy R."/>
            <person name="Ravi A."/>
            <person name="Getino M."/>
            <person name="Pursley I."/>
            <person name="Horton D.L."/>
            <person name="Alikhan N.F."/>
            <person name="Baker D."/>
            <person name="Gharbi K."/>
            <person name="Hall N."/>
            <person name="Watson M."/>
            <person name="Adriaenssens E.M."/>
            <person name="Foster-Nyarko E."/>
            <person name="Jarju S."/>
            <person name="Secka A."/>
            <person name="Antonio M."/>
            <person name="Oren A."/>
            <person name="Chaudhuri R.R."/>
            <person name="La Ragione R."/>
            <person name="Hildebrand F."/>
            <person name="Pallen M.J."/>
        </authorList>
    </citation>
    <scope>NUCLEOTIDE SEQUENCE</scope>
    <source>
        <strain evidence="9">CHK190-19873</strain>
    </source>
</reference>
<dbReference type="FunFam" id="3.40.309.10:FF:000003">
    <property type="entry name" value="Aldehyde dehydrogenase"/>
    <property type="match status" value="1"/>
</dbReference>
<dbReference type="FunFam" id="3.40.605.10:FF:000004">
    <property type="entry name" value="Aldehyde dehydrogenase"/>
    <property type="match status" value="1"/>
</dbReference>
<evidence type="ECO:0000256" key="3">
    <source>
        <dbReference type="ARBA" id="ARBA00023027"/>
    </source>
</evidence>
<dbReference type="InterPro" id="IPR015590">
    <property type="entry name" value="Aldehyde_DH_dom"/>
</dbReference>
<evidence type="ECO:0000256" key="5">
    <source>
        <dbReference type="PIRSR" id="PIRSR036492-1"/>
    </source>
</evidence>
<dbReference type="GO" id="GO:0004029">
    <property type="term" value="F:aldehyde dehydrogenase (NAD+) activity"/>
    <property type="evidence" value="ECO:0007669"/>
    <property type="project" value="TreeGrafter"/>
</dbReference>
<dbReference type="InterPro" id="IPR016162">
    <property type="entry name" value="Ald_DH_N"/>
</dbReference>
<dbReference type="SUPFAM" id="SSF53720">
    <property type="entry name" value="ALDH-like"/>
    <property type="match status" value="1"/>
</dbReference>
<dbReference type="GO" id="GO:0006081">
    <property type="term" value="P:aldehyde metabolic process"/>
    <property type="evidence" value="ECO:0007669"/>
    <property type="project" value="InterPro"/>
</dbReference>
<evidence type="ECO:0000256" key="6">
    <source>
        <dbReference type="PROSITE-ProRule" id="PRU10007"/>
    </source>
</evidence>
<organism evidence="9 10">
    <name type="scientific">Candidatus Limivivens intestinipullorum</name>
    <dbReference type="NCBI Taxonomy" id="2840858"/>
    <lineage>
        <taxon>Bacteria</taxon>
        <taxon>Bacillati</taxon>
        <taxon>Bacillota</taxon>
        <taxon>Clostridia</taxon>
        <taxon>Lachnospirales</taxon>
        <taxon>Lachnospiraceae</taxon>
        <taxon>Lachnospiraceae incertae sedis</taxon>
        <taxon>Candidatus Limivivens</taxon>
    </lineage>
</organism>
<sequence>MGAVAEIVKKQRSFFETGKTKDLKFRVGALGRLYRAVCEEEERLLAALKKDLNKPAFEARSTETGMIKAEIGHLIKNLDRWTKPCRAGASFVSFPSSGRVYSCPYGVVLIMAPWNYPLQLSLIPLAGAIAAGNCAVVKLSQGAPACAAAVKELLGKCFPEEYVAAVTGAPGVNEELLEEKYDFLFFTGSPAAGREVMEKAARTLTPVCLELGGKSPCVVDETADVVTAARRIVWGKFLNAGQTCVAPDYVLVQEEAKEELLRQIVRCVEKFYPLRPELAEKFPHIVNERHFSRLLTLMEGEQAVIGGGWDRQALFIEPTVLDQVSWDSPVMQEEIFGPLLPVLAYRSWEEALSRIRAMPRPLAFYYFTGSRNRARRVFSEVECGGGCVNDTILHLTAQGLPFGGVGNSGMGRYHGKYSVDTFSYRKGVLWKPARPDLLLRYPPYTKLAEKAIRYFLK</sequence>